<name>A0A1E3RIR6_MYCFV</name>
<dbReference type="SUPFAM" id="SSF55073">
    <property type="entry name" value="Nucleotide cyclase"/>
    <property type="match status" value="1"/>
</dbReference>
<dbReference type="InterPro" id="IPR029787">
    <property type="entry name" value="Nucleotide_cyclase"/>
</dbReference>
<dbReference type="Pfam" id="PF00211">
    <property type="entry name" value="Guanylate_cyc"/>
    <property type="match status" value="1"/>
</dbReference>
<dbReference type="PROSITE" id="PS50885">
    <property type="entry name" value="HAMP"/>
    <property type="match status" value="1"/>
</dbReference>
<keyword evidence="6 7" id="KW-0472">Membrane</keyword>
<dbReference type="Gene3D" id="6.10.340.10">
    <property type="match status" value="1"/>
</dbReference>
<dbReference type="GO" id="GO:0004016">
    <property type="term" value="F:adenylate cyclase activity"/>
    <property type="evidence" value="ECO:0007669"/>
    <property type="project" value="UniProtKB-ARBA"/>
</dbReference>
<keyword evidence="5 7" id="KW-1133">Transmembrane helix</keyword>
<dbReference type="OrthoDB" id="368920at2"/>
<feature type="transmembrane region" description="Helical" evidence="7">
    <location>
        <begin position="46"/>
        <end position="73"/>
    </location>
</feature>
<feature type="transmembrane region" description="Helical" evidence="7">
    <location>
        <begin position="12"/>
        <end position="34"/>
    </location>
</feature>
<gene>
    <name evidence="10" type="ORF">BHQ18_12685</name>
</gene>
<dbReference type="Pfam" id="PF00672">
    <property type="entry name" value="HAMP"/>
    <property type="match status" value="1"/>
</dbReference>
<keyword evidence="3" id="KW-1003">Cell membrane</keyword>
<dbReference type="GO" id="GO:0005886">
    <property type="term" value="C:plasma membrane"/>
    <property type="evidence" value="ECO:0007669"/>
    <property type="project" value="UniProtKB-SubCell"/>
</dbReference>
<accession>A0A1E3RIR6</accession>
<evidence type="ECO:0000259" key="9">
    <source>
        <dbReference type="PROSITE" id="PS50885"/>
    </source>
</evidence>
<feature type="domain" description="HAMP" evidence="9">
    <location>
        <begin position="229"/>
        <end position="281"/>
    </location>
</feature>
<feature type="transmembrane region" description="Helical" evidence="7">
    <location>
        <begin position="171"/>
        <end position="192"/>
    </location>
</feature>
<comment type="subcellular location">
    <subcellularLocation>
        <location evidence="1">Cell membrane</location>
        <topology evidence="1">Multi-pass membrane protein</topology>
    </subcellularLocation>
</comment>
<proteinExistence type="inferred from homology"/>
<keyword evidence="11" id="KW-1185">Reference proteome</keyword>
<dbReference type="InterPro" id="IPR003660">
    <property type="entry name" value="HAMP_dom"/>
</dbReference>
<evidence type="ECO:0000256" key="7">
    <source>
        <dbReference type="SAM" id="Phobius"/>
    </source>
</evidence>
<evidence type="ECO:0000313" key="11">
    <source>
        <dbReference type="Proteomes" id="UP000094053"/>
    </source>
</evidence>
<feature type="transmembrane region" description="Helical" evidence="7">
    <location>
        <begin position="204"/>
        <end position="225"/>
    </location>
</feature>
<comment type="similarity">
    <text evidence="2">Belongs to the adenylyl cyclase class-3 family.</text>
</comment>
<dbReference type="AlphaFoldDB" id="A0A1E3RIR6"/>
<dbReference type="SUPFAM" id="SSF158472">
    <property type="entry name" value="HAMP domain-like"/>
    <property type="match status" value="1"/>
</dbReference>
<dbReference type="EMBL" id="MIHA01000008">
    <property type="protein sequence ID" value="ODQ89761.1"/>
    <property type="molecule type" value="Genomic_DNA"/>
</dbReference>
<protein>
    <submittedName>
        <fullName evidence="10">Cyclase</fullName>
    </submittedName>
</protein>
<dbReference type="InterPro" id="IPR001054">
    <property type="entry name" value="A/G_cyclase"/>
</dbReference>
<evidence type="ECO:0000256" key="6">
    <source>
        <dbReference type="ARBA" id="ARBA00023136"/>
    </source>
</evidence>
<dbReference type="InterPro" id="IPR050697">
    <property type="entry name" value="Adenylyl/Guanylyl_Cyclase_3/4"/>
</dbReference>
<evidence type="ECO:0000256" key="5">
    <source>
        <dbReference type="ARBA" id="ARBA00022989"/>
    </source>
</evidence>
<dbReference type="SMART" id="SM00044">
    <property type="entry name" value="CYCc"/>
    <property type="match status" value="1"/>
</dbReference>
<dbReference type="SMART" id="SM00304">
    <property type="entry name" value="HAMP"/>
    <property type="match status" value="1"/>
</dbReference>
<reference evidence="11" key="1">
    <citation type="submission" date="2016-09" db="EMBL/GenBank/DDBJ databases">
        <authorList>
            <person name="Greninger A.L."/>
            <person name="Jerome K.R."/>
            <person name="Mcnair B."/>
            <person name="Wallis C."/>
            <person name="Fang F."/>
        </authorList>
    </citation>
    <scope>NUCLEOTIDE SEQUENCE [LARGE SCALE GENOMIC DNA]</scope>
    <source>
        <strain evidence="11">M6</strain>
    </source>
</reference>
<feature type="transmembrane region" description="Helical" evidence="7">
    <location>
        <begin position="119"/>
        <end position="143"/>
    </location>
</feature>
<evidence type="ECO:0000313" key="10">
    <source>
        <dbReference type="EMBL" id="ODQ89761.1"/>
    </source>
</evidence>
<evidence type="ECO:0000256" key="4">
    <source>
        <dbReference type="ARBA" id="ARBA00022692"/>
    </source>
</evidence>
<dbReference type="RefSeq" id="WP_069413974.1">
    <property type="nucleotide sequence ID" value="NZ_JACKUL010000038.1"/>
</dbReference>
<keyword evidence="4 7" id="KW-0812">Transmembrane</keyword>
<dbReference type="Gene3D" id="3.30.70.1230">
    <property type="entry name" value="Nucleotide cyclase"/>
    <property type="match status" value="1"/>
</dbReference>
<dbReference type="CDD" id="cd06225">
    <property type="entry name" value="HAMP"/>
    <property type="match status" value="1"/>
</dbReference>
<dbReference type="PANTHER" id="PTHR43081">
    <property type="entry name" value="ADENYLATE CYCLASE, TERMINAL-DIFFERENTIATION SPECIFIC-RELATED"/>
    <property type="match status" value="1"/>
</dbReference>
<dbReference type="GO" id="GO:0035556">
    <property type="term" value="P:intracellular signal transduction"/>
    <property type="evidence" value="ECO:0007669"/>
    <property type="project" value="InterPro"/>
</dbReference>
<comment type="caution">
    <text evidence="10">The sequence shown here is derived from an EMBL/GenBank/DDBJ whole genome shotgun (WGS) entry which is preliminary data.</text>
</comment>
<sequence length="489" mass="51986">MRPRRLLLRYAAGLAFAYVLTAGEVIVIVASLAGKSVLTVGNVVTAATLLAVGTAIVAASAVAILLPSLRFLAAGRRPTPAERQATLNIMRRQSAATVAPWLLTAAVLVPLNLDARPTTLAVIGSAMLFGAIATVCTGFLFTLRTLRPVLTSVAPDPSTPRLTAPGVRARLLLMWLVCTALPGLAIATLLVMRNRGWLTEQTGAIELALLVLALVAVVLGLRAMILVSMSISDPLQDVVQAMAEVERGHIDRSVDVYEWSEIGRLQRGFNSMVAGLRERDRLRDLFGRHVGEEVVRRAVEENESLSGDERDVAVLFIDLVGSTRLAVTHEPVEIAELLNEFFRIVVAAVDERHGLINKFQGDAALAVFGAPLRLDDPTGAALATARVLVAELQRLGVDFGIGVSAGPVFAGNIGAENRYEYTVVGDPVNEAARLADRAKEFGARALCSGAALVRATDAEAARWAAQGSEILRGRDTVTEIFAPGPPRPG</sequence>
<evidence type="ECO:0000256" key="3">
    <source>
        <dbReference type="ARBA" id="ARBA00022475"/>
    </source>
</evidence>
<dbReference type="GO" id="GO:0006171">
    <property type="term" value="P:cAMP biosynthetic process"/>
    <property type="evidence" value="ECO:0007669"/>
    <property type="project" value="TreeGrafter"/>
</dbReference>
<evidence type="ECO:0000259" key="8">
    <source>
        <dbReference type="PROSITE" id="PS50125"/>
    </source>
</evidence>
<organism evidence="10 11">
    <name type="scientific">Mycolicibacterium flavescens</name>
    <name type="common">Mycobacterium flavescens</name>
    <dbReference type="NCBI Taxonomy" id="1776"/>
    <lineage>
        <taxon>Bacteria</taxon>
        <taxon>Bacillati</taxon>
        <taxon>Actinomycetota</taxon>
        <taxon>Actinomycetes</taxon>
        <taxon>Mycobacteriales</taxon>
        <taxon>Mycobacteriaceae</taxon>
        <taxon>Mycolicibacterium</taxon>
    </lineage>
</organism>
<dbReference type="PROSITE" id="PS50125">
    <property type="entry name" value="GUANYLATE_CYCLASE_2"/>
    <property type="match status" value="1"/>
</dbReference>
<dbReference type="PANTHER" id="PTHR43081:SF17">
    <property type="entry name" value="BLL5647 PROTEIN"/>
    <property type="match status" value="1"/>
</dbReference>
<evidence type="ECO:0000256" key="1">
    <source>
        <dbReference type="ARBA" id="ARBA00004651"/>
    </source>
</evidence>
<dbReference type="CDD" id="cd07302">
    <property type="entry name" value="CHD"/>
    <property type="match status" value="1"/>
</dbReference>
<dbReference type="Proteomes" id="UP000094053">
    <property type="component" value="Unassembled WGS sequence"/>
</dbReference>
<dbReference type="STRING" id="1776.BHQ18_12685"/>
<evidence type="ECO:0000256" key="2">
    <source>
        <dbReference type="ARBA" id="ARBA00005381"/>
    </source>
</evidence>
<feature type="domain" description="Guanylate cyclase" evidence="8">
    <location>
        <begin position="313"/>
        <end position="435"/>
    </location>
</feature>